<dbReference type="AlphaFoldDB" id="A0ABD3PY51"/>
<sequence>MTTKTLVVGSTGATGKHVVLQLLQQSQHVHAIACNKQRLLDLLDEIEPKSSSLYAKQLEVTEASILGLTDEDLKKITKDVDAVVSCLGHNISFKGIYGKPRKLVTDASRRLFTAIEANQTENQEKKTKFVLMGTEGVPNPAGGDNPRTRLERSIIFMLRYLIPPHADNESAAEFVHSKRDNPNIEWTVIRPTDLIDGSVTNYELFDKPQGALFGGDDKATRANVAKSMVDMILTDSLWEEWKYKMPYIQDMI</sequence>
<feature type="domain" description="NAD(P)-binding" evidence="1">
    <location>
        <begin position="9"/>
        <end position="232"/>
    </location>
</feature>
<dbReference type="PANTHER" id="PTHR15020">
    <property type="entry name" value="FLAVIN REDUCTASE-RELATED"/>
    <property type="match status" value="1"/>
</dbReference>
<gene>
    <name evidence="2" type="ORF">ACHAWO_008765</name>
</gene>
<organism evidence="2 3">
    <name type="scientific">Cyclotella atomus</name>
    <dbReference type="NCBI Taxonomy" id="382360"/>
    <lineage>
        <taxon>Eukaryota</taxon>
        <taxon>Sar</taxon>
        <taxon>Stramenopiles</taxon>
        <taxon>Ochrophyta</taxon>
        <taxon>Bacillariophyta</taxon>
        <taxon>Coscinodiscophyceae</taxon>
        <taxon>Thalassiosirophycidae</taxon>
        <taxon>Stephanodiscales</taxon>
        <taxon>Stephanodiscaceae</taxon>
        <taxon>Cyclotella</taxon>
    </lineage>
</organism>
<reference evidence="2 3" key="1">
    <citation type="submission" date="2024-10" db="EMBL/GenBank/DDBJ databases">
        <title>Updated reference genomes for cyclostephanoid diatoms.</title>
        <authorList>
            <person name="Roberts W.R."/>
            <person name="Alverson A.J."/>
        </authorList>
    </citation>
    <scope>NUCLEOTIDE SEQUENCE [LARGE SCALE GENOMIC DNA]</scope>
    <source>
        <strain evidence="2 3">AJA010-31</strain>
    </source>
</reference>
<proteinExistence type="predicted"/>
<evidence type="ECO:0000259" key="1">
    <source>
        <dbReference type="Pfam" id="PF13460"/>
    </source>
</evidence>
<dbReference type="SUPFAM" id="SSF51735">
    <property type="entry name" value="NAD(P)-binding Rossmann-fold domains"/>
    <property type="match status" value="1"/>
</dbReference>
<keyword evidence="3" id="KW-1185">Reference proteome</keyword>
<dbReference type="InterPro" id="IPR036291">
    <property type="entry name" value="NAD(P)-bd_dom_sf"/>
</dbReference>
<accession>A0ABD3PY51</accession>
<comment type="caution">
    <text evidence="2">The sequence shown here is derived from an EMBL/GenBank/DDBJ whole genome shotgun (WGS) entry which is preliminary data.</text>
</comment>
<evidence type="ECO:0000313" key="3">
    <source>
        <dbReference type="Proteomes" id="UP001530400"/>
    </source>
</evidence>
<protein>
    <recommendedName>
        <fullName evidence="1">NAD(P)-binding domain-containing protein</fullName>
    </recommendedName>
</protein>
<dbReference type="Pfam" id="PF13460">
    <property type="entry name" value="NAD_binding_10"/>
    <property type="match status" value="1"/>
</dbReference>
<dbReference type="Proteomes" id="UP001530400">
    <property type="component" value="Unassembled WGS sequence"/>
</dbReference>
<dbReference type="InterPro" id="IPR016040">
    <property type="entry name" value="NAD(P)-bd_dom"/>
</dbReference>
<dbReference type="PANTHER" id="PTHR15020:SF11">
    <property type="entry name" value="OS06G0360300 PROTEIN"/>
    <property type="match status" value="1"/>
</dbReference>
<dbReference type="EMBL" id="JALLPJ020000424">
    <property type="protein sequence ID" value="KAL3792604.1"/>
    <property type="molecule type" value="Genomic_DNA"/>
</dbReference>
<name>A0ABD3PY51_9STRA</name>
<evidence type="ECO:0000313" key="2">
    <source>
        <dbReference type="EMBL" id="KAL3792604.1"/>
    </source>
</evidence>
<dbReference type="Gene3D" id="3.40.50.720">
    <property type="entry name" value="NAD(P)-binding Rossmann-like Domain"/>
    <property type="match status" value="1"/>
</dbReference>